<name>D7CYC1_TRURR</name>
<dbReference type="PANTHER" id="PTHR40446">
    <property type="entry name" value="N-ACETYLGLUCOSAMINE-1-PHOSPHODIESTER ALPHA-N-ACETYLGLUCOSAMINIDASE"/>
    <property type="match status" value="1"/>
</dbReference>
<dbReference type="Pfam" id="PF09992">
    <property type="entry name" value="NAGPA"/>
    <property type="match status" value="1"/>
</dbReference>
<dbReference type="HOGENOM" id="CLU_555302_0_0_0"/>
<evidence type="ECO:0000313" key="2">
    <source>
        <dbReference type="EMBL" id="ADI14760.1"/>
    </source>
</evidence>
<evidence type="ECO:0000259" key="1">
    <source>
        <dbReference type="Pfam" id="PF09992"/>
    </source>
</evidence>
<dbReference type="InterPro" id="IPR018711">
    <property type="entry name" value="NAGPA"/>
</dbReference>
<gene>
    <name evidence="2" type="ordered locus">Trad_1641</name>
</gene>
<dbReference type="EMBL" id="CP002049">
    <property type="protein sequence ID" value="ADI14760.1"/>
    <property type="molecule type" value="Genomic_DNA"/>
</dbReference>
<dbReference type="KEGG" id="tra:Trad_1641"/>
<keyword evidence="3" id="KW-1185">Reference proteome</keyword>
<sequence>MTARVRNALRRGGGRALVWLLALAAGAGAWAQPLFALPGATAHEAQGSVTVTYAGRTLAYTPGLGWLGEGLAASAAAPVLDQGAVYLPAEALAALGVTLPRLTGVRSSSGSAVRIVFDLEGLSEGALERVRRTGAVGPQEPLTLFLPPLLLPRDLPTQVAGIALAVRAEAKGTRLELRGPAFSFEAFALREPSRVVVDLSADIAADIAAGVDVGDEAKVEADVKTPAAADAQLDLRERLLLGLTPEAPSATRTLAPGVTLRRFSHPTVAGTSRVDLVEIAPGSGRFEVVQAPAGAQVLSDLAAGALVGLNASYFNTQTGQTIGFLKSAGETRSLPTRNRAAIGFGFGRPLIGRLQAELRFSLNGHPYRLPQTGKVALFTTPGETVGSPRWGALVVRGERVLENKVGPRTVPPGGFVLSYAPEERPLALLDAGDRLSFELRLTPRAFAFAPEAVEAGPLLVQGGKPAYTPELEAFDPLDPNSNVNRRTTRAAVGVRDDGTVLLLTATELTAAELVPLFLSLGAESALQMDSGGSSTLFAAGEVINRPAFSQRPIASAIVFSPAATPVAARDETARERHAD</sequence>
<dbReference type="AlphaFoldDB" id="D7CYC1"/>
<reference evidence="3" key="1">
    <citation type="submission" date="2010-05" db="EMBL/GenBank/DDBJ databases">
        <title>The complete genome of Truepera radiovictris DSM 17093.</title>
        <authorList>
            <consortium name="US DOE Joint Genome Institute (JGI-PGF)"/>
            <person name="Lucas S."/>
            <person name="Copeland A."/>
            <person name="Lapidus A."/>
            <person name="Glavina del Rio T."/>
            <person name="Dalin E."/>
            <person name="Tice H."/>
            <person name="Bruce D."/>
            <person name="Goodwin L."/>
            <person name="Pitluck S."/>
            <person name="Kyrpides N."/>
            <person name="Mavromatis K."/>
            <person name="Ovchinnikova G."/>
            <person name="Munk A.C."/>
            <person name="Detter J.C."/>
            <person name="Han C."/>
            <person name="Tapia R."/>
            <person name="Land M."/>
            <person name="Hauser L."/>
            <person name="Markowitz V."/>
            <person name="Cheng J.-F."/>
            <person name="Hugenholtz P."/>
            <person name="Woyke T."/>
            <person name="Wu D."/>
            <person name="Tindall B."/>
            <person name="Pomrenke H.G."/>
            <person name="Brambilla E."/>
            <person name="Klenk H.-P."/>
            <person name="Eisen J.A."/>
        </authorList>
    </citation>
    <scope>NUCLEOTIDE SEQUENCE [LARGE SCALE GENOMIC DNA]</scope>
    <source>
        <strain evidence="3">DSM 17093 / CIP 108686 / LMG 22925 / RQ-24</strain>
    </source>
</reference>
<feature type="domain" description="Phosphodiester glycosidase" evidence="1">
    <location>
        <begin position="410"/>
        <end position="559"/>
    </location>
</feature>
<dbReference type="STRING" id="649638.Trad_1641"/>
<dbReference type="Proteomes" id="UP000000379">
    <property type="component" value="Chromosome"/>
</dbReference>
<protein>
    <submittedName>
        <fullName evidence="2">N-acetylglucosamine-1-phosphodiester alpha-N-acetylglucosaminidase-like exopolysaccharide biosynthesis protein</fullName>
    </submittedName>
</protein>
<dbReference type="eggNOG" id="COG4632">
    <property type="taxonomic scope" value="Bacteria"/>
</dbReference>
<proteinExistence type="predicted"/>
<reference evidence="2 3" key="2">
    <citation type="journal article" date="2011" name="Stand. Genomic Sci.">
        <title>Complete genome sequence of Truepera radiovictrix type strain (RQ-24).</title>
        <authorList>
            <person name="Ivanova N."/>
            <person name="Rohde C."/>
            <person name="Munk C."/>
            <person name="Nolan M."/>
            <person name="Lucas S."/>
            <person name="Del Rio T.G."/>
            <person name="Tice H."/>
            <person name="Deshpande S."/>
            <person name="Cheng J.F."/>
            <person name="Tapia R."/>
            <person name="Han C."/>
            <person name="Goodwin L."/>
            <person name="Pitluck S."/>
            <person name="Liolios K."/>
            <person name="Mavromatis K."/>
            <person name="Mikhailova N."/>
            <person name="Pati A."/>
            <person name="Chen A."/>
            <person name="Palaniappan K."/>
            <person name="Land M."/>
            <person name="Hauser L."/>
            <person name="Chang Y.J."/>
            <person name="Jeffries C.D."/>
            <person name="Brambilla E."/>
            <person name="Rohde M."/>
            <person name="Goker M."/>
            <person name="Tindall B.J."/>
            <person name="Woyke T."/>
            <person name="Bristow J."/>
            <person name="Eisen J.A."/>
            <person name="Markowitz V."/>
            <person name="Hugenholtz P."/>
            <person name="Kyrpides N.C."/>
            <person name="Klenk H.P."/>
            <person name="Lapidus A."/>
        </authorList>
    </citation>
    <scope>NUCLEOTIDE SEQUENCE [LARGE SCALE GENOMIC DNA]</scope>
    <source>
        <strain evidence="3">DSM 17093 / CIP 108686 / LMG 22925 / RQ-24</strain>
    </source>
</reference>
<accession>D7CYC1</accession>
<dbReference type="PANTHER" id="PTHR40446:SF2">
    <property type="entry name" value="N-ACETYLGLUCOSAMINE-1-PHOSPHODIESTER ALPHA-N-ACETYLGLUCOSAMINIDASE"/>
    <property type="match status" value="1"/>
</dbReference>
<evidence type="ECO:0000313" key="3">
    <source>
        <dbReference type="Proteomes" id="UP000000379"/>
    </source>
</evidence>
<organism evidence="2 3">
    <name type="scientific">Truepera radiovictrix (strain DSM 17093 / CIP 108686 / LMG 22925 / RQ-24)</name>
    <dbReference type="NCBI Taxonomy" id="649638"/>
    <lineage>
        <taxon>Bacteria</taxon>
        <taxon>Thermotogati</taxon>
        <taxon>Deinococcota</taxon>
        <taxon>Deinococci</taxon>
        <taxon>Trueperales</taxon>
        <taxon>Trueperaceae</taxon>
        <taxon>Truepera</taxon>
    </lineage>
</organism>